<evidence type="ECO:0000313" key="2">
    <source>
        <dbReference type="EMBL" id="KAG5647950.1"/>
    </source>
</evidence>
<dbReference type="OrthoDB" id="29879at2759"/>
<feature type="compositionally biased region" description="Basic and acidic residues" evidence="1">
    <location>
        <begin position="1"/>
        <end position="35"/>
    </location>
</feature>
<feature type="compositionally biased region" description="Low complexity" evidence="1">
    <location>
        <begin position="96"/>
        <end position="119"/>
    </location>
</feature>
<reference evidence="2" key="2">
    <citation type="submission" date="2021-10" db="EMBL/GenBank/DDBJ databases">
        <title>Phylogenomics reveals ancestral predisposition of the termite-cultivated fungus Termitomyces towards a domesticated lifestyle.</title>
        <authorList>
            <person name="Auxier B."/>
            <person name="Grum-Grzhimaylo A."/>
            <person name="Cardenas M.E."/>
            <person name="Lodge J.D."/>
            <person name="Laessoe T."/>
            <person name="Pedersen O."/>
            <person name="Smith M.E."/>
            <person name="Kuyper T.W."/>
            <person name="Franco-Molano E.A."/>
            <person name="Baroni T.J."/>
            <person name="Aanen D.K."/>
        </authorList>
    </citation>
    <scope>NUCLEOTIDE SEQUENCE</scope>
    <source>
        <strain evidence="2">AP01</strain>
        <tissue evidence="2">Mycelium</tissue>
    </source>
</reference>
<reference evidence="2" key="1">
    <citation type="submission" date="2020-07" db="EMBL/GenBank/DDBJ databases">
        <authorList>
            <person name="Nieuwenhuis M."/>
            <person name="Van De Peppel L.J.J."/>
        </authorList>
    </citation>
    <scope>NUCLEOTIDE SEQUENCE</scope>
    <source>
        <strain evidence="2">AP01</strain>
        <tissue evidence="2">Mycelium</tissue>
    </source>
</reference>
<keyword evidence="3" id="KW-1185">Reference proteome</keyword>
<name>A0A9P7GIK1_9AGAR</name>
<comment type="caution">
    <text evidence="2">The sequence shown here is derived from an EMBL/GenBank/DDBJ whole genome shotgun (WGS) entry which is preliminary data.</text>
</comment>
<evidence type="ECO:0000313" key="3">
    <source>
        <dbReference type="Proteomes" id="UP000775547"/>
    </source>
</evidence>
<feature type="compositionally biased region" description="Basic residues" evidence="1">
    <location>
        <begin position="120"/>
        <end position="129"/>
    </location>
</feature>
<dbReference type="EMBL" id="JABCKV010000005">
    <property type="protein sequence ID" value="KAG5647950.1"/>
    <property type="molecule type" value="Genomic_DNA"/>
</dbReference>
<proteinExistence type="predicted"/>
<feature type="region of interest" description="Disordered" evidence="1">
    <location>
        <begin position="1"/>
        <end position="67"/>
    </location>
</feature>
<sequence length="316" mass="34213">MASIDHNDVHRDHNIQGDADVHSHFGDGEHGRSGDDGGGDDDDDDDDEEDIYRGPPVRARSVSPSTISTVSSQSLFGGRLGAIAAVVDLAISRWARGNSSGSSTSSSSSSSSSSVSSRSQRGRLRRRRSATTLRSVHSERDIAAHISRLKAREESRKIPRRFTLYAPPQPKRVKTGSKDQRVNQTSSLPPLLPQLEAALKMATRARRNQTRRPLEKARSKRPMMHQDYMIPSAGESSTSTALQPTKAKAWYLDVASPTWEDMRTLGKATIDTQEGAKALDVSGQGGLVGEAHVYLVVFDEGICSSTLTASETASCN</sequence>
<accession>A0A9P7GIK1</accession>
<dbReference type="Proteomes" id="UP000775547">
    <property type="component" value="Unassembled WGS sequence"/>
</dbReference>
<gene>
    <name evidence="2" type="ORF">DXG03_006984</name>
</gene>
<feature type="region of interest" description="Disordered" evidence="1">
    <location>
        <begin position="167"/>
        <end position="187"/>
    </location>
</feature>
<dbReference type="AlphaFoldDB" id="A0A9P7GIK1"/>
<organism evidence="2 3">
    <name type="scientific">Asterophora parasitica</name>
    <dbReference type="NCBI Taxonomy" id="117018"/>
    <lineage>
        <taxon>Eukaryota</taxon>
        <taxon>Fungi</taxon>
        <taxon>Dikarya</taxon>
        <taxon>Basidiomycota</taxon>
        <taxon>Agaricomycotina</taxon>
        <taxon>Agaricomycetes</taxon>
        <taxon>Agaricomycetidae</taxon>
        <taxon>Agaricales</taxon>
        <taxon>Tricholomatineae</taxon>
        <taxon>Lyophyllaceae</taxon>
        <taxon>Asterophora</taxon>
    </lineage>
</organism>
<feature type="compositionally biased region" description="Acidic residues" evidence="1">
    <location>
        <begin position="37"/>
        <end position="50"/>
    </location>
</feature>
<protein>
    <submittedName>
        <fullName evidence="2">Uncharacterized protein</fullName>
    </submittedName>
</protein>
<feature type="region of interest" description="Disordered" evidence="1">
    <location>
        <begin position="96"/>
        <end position="137"/>
    </location>
</feature>
<evidence type="ECO:0000256" key="1">
    <source>
        <dbReference type="SAM" id="MobiDB-lite"/>
    </source>
</evidence>